<feature type="compositionally biased region" description="Basic and acidic residues" evidence="1">
    <location>
        <begin position="37"/>
        <end position="53"/>
    </location>
</feature>
<organism evidence="2 3">
    <name type="scientific">Bursaphelenchus xylophilus</name>
    <name type="common">Pinewood nematode worm</name>
    <name type="synonym">Aphelenchoides xylophilus</name>
    <dbReference type="NCBI Taxonomy" id="6326"/>
    <lineage>
        <taxon>Eukaryota</taxon>
        <taxon>Metazoa</taxon>
        <taxon>Ecdysozoa</taxon>
        <taxon>Nematoda</taxon>
        <taxon>Chromadorea</taxon>
        <taxon>Rhabditida</taxon>
        <taxon>Tylenchina</taxon>
        <taxon>Tylenchomorpha</taxon>
        <taxon>Aphelenchoidea</taxon>
        <taxon>Aphelenchoididae</taxon>
        <taxon>Bursaphelenchus</taxon>
    </lineage>
</organism>
<dbReference type="WBParaSite" id="BXY_1619100.1">
    <property type="protein sequence ID" value="BXY_1619100.1"/>
    <property type="gene ID" value="BXY_1619100"/>
</dbReference>
<evidence type="ECO:0000313" key="2">
    <source>
        <dbReference type="Proteomes" id="UP000095284"/>
    </source>
</evidence>
<dbReference type="AlphaFoldDB" id="A0A1I7ST23"/>
<sequence length="121" mass="13890">MRRLSMYIEGSHGRSTAQLKIKERRPKNRPRSQGIGRETRVKSVRSHGNDARTRGSVSLHSRPIATRDHNPIARAMRGLEIELESWSKVRHPHLSVCKSRYSLQFNPRTSVPITSIKANRN</sequence>
<name>A0A1I7ST23_BURXY</name>
<dbReference type="Proteomes" id="UP000095284">
    <property type="component" value="Unplaced"/>
</dbReference>
<evidence type="ECO:0000256" key="1">
    <source>
        <dbReference type="SAM" id="MobiDB-lite"/>
    </source>
</evidence>
<evidence type="ECO:0000313" key="3">
    <source>
        <dbReference type="WBParaSite" id="BXY_1619100.1"/>
    </source>
</evidence>
<feature type="region of interest" description="Disordered" evidence="1">
    <location>
        <begin position="1"/>
        <end position="71"/>
    </location>
</feature>
<reference evidence="3" key="1">
    <citation type="submission" date="2016-11" db="UniProtKB">
        <authorList>
            <consortium name="WormBaseParasite"/>
        </authorList>
    </citation>
    <scope>IDENTIFICATION</scope>
</reference>
<accession>A0A1I7ST23</accession>
<protein>
    <submittedName>
        <fullName evidence="3">Protein kinase domain-containing protein</fullName>
    </submittedName>
</protein>
<proteinExistence type="predicted"/>